<dbReference type="InParanoid" id="B2WMV2"/>
<sequence length="270" mass="31902">MNERLPREIRNMIWTDYPMRTAWGNASDRFKNCPELHRSKPNAHKKWSCFPPVIRREFVDVDTAREVVEAWYKDWHFKTHMGVDLYRIILMDVFNLNVDTAAVLRKLSLSGGMADFADYRQSPDVPKQARVLRLLEMLYKIKRKQGFRLDIDVTQTSIRLNVWHAFVFEPYRDLLHDFESEGAIVTIRFSYCSGRKWHETKYPHAVGFDITDLVRHHDPETWKIGVIEKLNQHIARPTDNMQTFFWRNFFTDPALHITALPRVIAGLGLT</sequence>
<dbReference type="HOGENOM" id="CLU_1031120_0_0_1"/>
<dbReference type="AlphaFoldDB" id="B2WMV2"/>
<proteinExistence type="predicted"/>
<reference evidence="2" key="1">
    <citation type="journal article" date="2013" name="G3 (Bethesda)">
        <title>Comparative genomics of a plant-pathogenic fungus, Pyrenophora tritici-repentis, reveals transduplication and the impact of repeat elements on pathogenicity and population divergence.</title>
        <authorList>
            <person name="Manning V.A."/>
            <person name="Pandelova I."/>
            <person name="Dhillon B."/>
            <person name="Wilhelm L.J."/>
            <person name="Goodwin S.B."/>
            <person name="Berlin A.M."/>
            <person name="Figueroa M."/>
            <person name="Freitag M."/>
            <person name="Hane J.K."/>
            <person name="Henrissat B."/>
            <person name="Holman W.H."/>
            <person name="Kodira C.D."/>
            <person name="Martin J."/>
            <person name="Oliver R.P."/>
            <person name="Robbertse B."/>
            <person name="Schackwitz W."/>
            <person name="Schwartz D.C."/>
            <person name="Spatafora J.W."/>
            <person name="Turgeon B.G."/>
            <person name="Yandava C."/>
            <person name="Young S."/>
            <person name="Zhou S."/>
            <person name="Zeng Q."/>
            <person name="Grigoriev I.V."/>
            <person name="Ma L.-J."/>
            <person name="Ciuffetti L.M."/>
        </authorList>
    </citation>
    <scope>NUCLEOTIDE SEQUENCE [LARGE SCALE GENOMIC DNA]</scope>
    <source>
        <strain evidence="2">Pt-1C-BFP</strain>
    </source>
</reference>
<dbReference type="OrthoDB" id="3763466at2759"/>
<accession>B2WMV2</accession>
<evidence type="ECO:0000313" key="2">
    <source>
        <dbReference type="Proteomes" id="UP000001471"/>
    </source>
</evidence>
<evidence type="ECO:0000313" key="1">
    <source>
        <dbReference type="EMBL" id="EDU44362.1"/>
    </source>
</evidence>
<organism evidence="1 2">
    <name type="scientific">Pyrenophora tritici-repentis (strain Pt-1C-BFP)</name>
    <name type="common">Wheat tan spot fungus</name>
    <name type="synonym">Drechslera tritici-repentis</name>
    <dbReference type="NCBI Taxonomy" id="426418"/>
    <lineage>
        <taxon>Eukaryota</taxon>
        <taxon>Fungi</taxon>
        <taxon>Dikarya</taxon>
        <taxon>Ascomycota</taxon>
        <taxon>Pezizomycotina</taxon>
        <taxon>Dothideomycetes</taxon>
        <taxon>Pleosporomycetidae</taxon>
        <taxon>Pleosporales</taxon>
        <taxon>Pleosporineae</taxon>
        <taxon>Pleosporaceae</taxon>
        <taxon>Pyrenophora</taxon>
    </lineage>
</organism>
<dbReference type="Proteomes" id="UP000001471">
    <property type="component" value="Unassembled WGS sequence"/>
</dbReference>
<name>B2WMV2_PYRTR</name>
<protein>
    <submittedName>
        <fullName evidence="1">Uncharacterized protein</fullName>
    </submittedName>
</protein>
<gene>
    <name evidence="1" type="ORF">PTRG_11312</name>
</gene>
<dbReference type="EMBL" id="DS231630">
    <property type="protein sequence ID" value="EDU44362.1"/>
    <property type="molecule type" value="Genomic_DNA"/>
</dbReference>